<accession>A0A4S8LQX6</accession>
<dbReference type="EMBL" id="ML179310">
    <property type="protein sequence ID" value="THU91268.1"/>
    <property type="molecule type" value="Genomic_DNA"/>
</dbReference>
<sequence>MTGIGGLERREPDKSVMSENAVQYICKVDAPSKVATFATDVCLGSVANRRGLYHFDSIGHSDSLYKVFKTVVCYRERKREYVVIGKWEPLHEVGSLVTTLRSAKELPFTHQGSTRSLRTSKLSTHNSDIVINLAERAFREGKLVLNFSTPYIIPRFHNLSIQENIYFLRNNHC</sequence>
<gene>
    <name evidence="1" type="ORF">K435DRAFT_801363</name>
</gene>
<evidence type="ECO:0000313" key="1">
    <source>
        <dbReference type="EMBL" id="THU91268.1"/>
    </source>
</evidence>
<keyword evidence="2" id="KW-1185">Reference proteome</keyword>
<dbReference type="Proteomes" id="UP000297245">
    <property type="component" value="Unassembled WGS sequence"/>
</dbReference>
<dbReference type="AlphaFoldDB" id="A0A4S8LQX6"/>
<dbReference type="OrthoDB" id="432447at2759"/>
<proteinExistence type="predicted"/>
<name>A0A4S8LQX6_DENBC</name>
<protein>
    <submittedName>
        <fullName evidence="1">Uncharacterized protein</fullName>
    </submittedName>
</protein>
<organism evidence="1 2">
    <name type="scientific">Dendrothele bispora (strain CBS 962.96)</name>
    <dbReference type="NCBI Taxonomy" id="1314807"/>
    <lineage>
        <taxon>Eukaryota</taxon>
        <taxon>Fungi</taxon>
        <taxon>Dikarya</taxon>
        <taxon>Basidiomycota</taxon>
        <taxon>Agaricomycotina</taxon>
        <taxon>Agaricomycetes</taxon>
        <taxon>Agaricomycetidae</taxon>
        <taxon>Agaricales</taxon>
        <taxon>Agaricales incertae sedis</taxon>
        <taxon>Dendrothele</taxon>
    </lineage>
</organism>
<evidence type="ECO:0000313" key="2">
    <source>
        <dbReference type="Proteomes" id="UP000297245"/>
    </source>
</evidence>
<reference evidence="1 2" key="1">
    <citation type="journal article" date="2019" name="Nat. Ecol. Evol.">
        <title>Megaphylogeny resolves global patterns of mushroom evolution.</title>
        <authorList>
            <person name="Varga T."/>
            <person name="Krizsan K."/>
            <person name="Foldi C."/>
            <person name="Dima B."/>
            <person name="Sanchez-Garcia M."/>
            <person name="Sanchez-Ramirez S."/>
            <person name="Szollosi G.J."/>
            <person name="Szarkandi J.G."/>
            <person name="Papp V."/>
            <person name="Albert L."/>
            <person name="Andreopoulos W."/>
            <person name="Angelini C."/>
            <person name="Antonin V."/>
            <person name="Barry K.W."/>
            <person name="Bougher N.L."/>
            <person name="Buchanan P."/>
            <person name="Buyck B."/>
            <person name="Bense V."/>
            <person name="Catcheside P."/>
            <person name="Chovatia M."/>
            <person name="Cooper J."/>
            <person name="Damon W."/>
            <person name="Desjardin D."/>
            <person name="Finy P."/>
            <person name="Geml J."/>
            <person name="Haridas S."/>
            <person name="Hughes K."/>
            <person name="Justo A."/>
            <person name="Karasinski D."/>
            <person name="Kautmanova I."/>
            <person name="Kiss B."/>
            <person name="Kocsube S."/>
            <person name="Kotiranta H."/>
            <person name="LaButti K.M."/>
            <person name="Lechner B.E."/>
            <person name="Liimatainen K."/>
            <person name="Lipzen A."/>
            <person name="Lukacs Z."/>
            <person name="Mihaltcheva S."/>
            <person name="Morgado L.N."/>
            <person name="Niskanen T."/>
            <person name="Noordeloos M.E."/>
            <person name="Ohm R.A."/>
            <person name="Ortiz-Santana B."/>
            <person name="Ovrebo C."/>
            <person name="Racz N."/>
            <person name="Riley R."/>
            <person name="Savchenko A."/>
            <person name="Shiryaev A."/>
            <person name="Soop K."/>
            <person name="Spirin V."/>
            <person name="Szebenyi C."/>
            <person name="Tomsovsky M."/>
            <person name="Tulloss R.E."/>
            <person name="Uehling J."/>
            <person name="Grigoriev I.V."/>
            <person name="Vagvolgyi C."/>
            <person name="Papp T."/>
            <person name="Martin F.M."/>
            <person name="Miettinen O."/>
            <person name="Hibbett D.S."/>
            <person name="Nagy L.G."/>
        </authorList>
    </citation>
    <scope>NUCLEOTIDE SEQUENCE [LARGE SCALE GENOMIC DNA]</scope>
    <source>
        <strain evidence="1 2">CBS 962.96</strain>
    </source>
</reference>